<dbReference type="AlphaFoldDB" id="A0A380BRA6"/>
<name>A0A380BRA6_9GAMM</name>
<dbReference type="Proteomes" id="UP000254069">
    <property type="component" value="Unassembled WGS sequence"/>
</dbReference>
<sequence>MIQTDKGRSSAPCFIGEILRSWIFSERKHRSMLATPL</sequence>
<accession>A0A380BRA6</accession>
<dbReference type="EMBL" id="UGYO01000002">
    <property type="protein sequence ID" value="SUJ05109.1"/>
    <property type="molecule type" value="Genomic_DNA"/>
</dbReference>
<gene>
    <name evidence="1" type="ORF">NCTC10738_03744</name>
</gene>
<reference evidence="1 2" key="1">
    <citation type="submission" date="2018-06" db="EMBL/GenBank/DDBJ databases">
        <authorList>
            <consortium name="Pathogen Informatics"/>
            <person name="Doyle S."/>
        </authorList>
    </citation>
    <scope>NUCLEOTIDE SEQUENCE [LARGE SCALE GENOMIC DNA]</scope>
    <source>
        <strain evidence="1 2">NCTC10738</strain>
    </source>
</reference>
<protein>
    <submittedName>
        <fullName evidence="1">Uncharacterized protein</fullName>
    </submittedName>
</protein>
<organism evidence="1 2">
    <name type="scientific">Shewanella algae</name>
    <dbReference type="NCBI Taxonomy" id="38313"/>
    <lineage>
        <taxon>Bacteria</taxon>
        <taxon>Pseudomonadati</taxon>
        <taxon>Pseudomonadota</taxon>
        <taxon>Gammaproteobacteria</taxon>
        <taxon>Alteromonadales</taxon>
        <taxon>Shewanellaceae</taxon>
        <taxon>Shewanella</taxon>
    </lineage>
</organism>
<keyword evidence="2" id="KW-1185">Reference proteome</keyword>
<proteinExistence type="predicted"/>
<evidence type="ECO:0000313" key="1">
    <source>
        <dbReference type="EMBL" id="SUJ05109.1"/>
    </source>
</evidence>
<evidence type="ECO:0000313" key="2">
    <source>
        <dbReference type="Proteomes" id="UP000254069"/>
    </source>
</evidence>